<evidence type="ECO:0000313" key="3">
    <source>
        <dbReference type="EMBL" id="KAK4217794.1"/>
    </source>
</evidence>
<accession>A0AAN7BBM3</accession>
<feature type="compositionally biased region" description="Basic and acidic residues" evidence="1">
    <location>
        <begin position="1"/>
        <end position="16"/>
    </location>
</feature>
<comment type="caution">
    <text evidence="3">The sequence shown here is derived from an EMBL/GenBank/DDBJ whole genome shotgun (WGS) entry which is preliminary data.</text>
</comment>
<dbReference type="Pfam" id="PF12756">
    <property type="entry name" value="zf-C2H2_2"/>
    <property type="match status" value="1"/>
</dbReference>
<dbReference type="GO" id="GO:0042273">
    <property type="term" value="P:ribosomal large subunit biogenesis"/>
    <property type="evidence" value="ECO:0007669"/>
    <property type="project" value="TreeGrafter"/>
</dbReference>
<keyword evidence="4" id="KW-1185">Reference proteome</keyword>
<reference evidence="3" key="2">
    <citation type="submission" date="2023-05" db="EMBL/GenBank/DDBJ databases">
        <authorList>
            <consortium name="Lawrence Berkeley National Laboratory"/>
            <person name="Steindorff A."/>
            <person name="Hensen N."/>
            <person name="Bonometti L."/>
            <person name="Westerberg I."/>
            <person name="Brannstrom I.O."/>
            <person name="Guillou S."/>
            <person name="Cros-Aarteil S."/>
            <person name="Calhoun S."/>
            <person name="Haridas S."/>
            <person name="Kuo A."/>
            <person name="Mondo S."/>
            <person name="Pangilinan J."/>
            <person name="Riley R."/>
            <person name="Labutti K."/>
            <person name="Andreopoulos B."/>
            <person name="Lipzen A."/>
            <person name="Chen C."/>
            <person name="Yanf M."/>
            <person name="Daum C."/>
            <person name="Ng V."/>
            <person name="Clum A."/>
            <person name="Ohm R."/>
            <person name="Martin F."/>
            <person name="Silar P."/>
            <person name="Natvig D."/>
            <person name="Lalanne C."/>
            <person name="Gautier V."/>
            <person name="Ament-Velasquez S.L."/>
            <person name="Kruys A."/>
            <person name="Hutchinson M.I."/>
            <person name="Powell A.J."/>
            <person name="Barry K."/>
            <person name="Miller A.N."/>
            <person name="Grigoriev I.V."/>
            <person name="Debuchy R."/>
            <person name="Gladieux P."/>
            <person name="Thoren M.H."/>
            <person name="Johannesson H."/>
        </authorList>
    </citation>
    <scope>NUCLEOTIDE SEQUENCE</scope>
    <source>
        <strain evidence="3">PSN293</strain>
    </source>
</reference>
<keyword evidence="3" id="KW-0479">Metal-binding</keyword>
<dbReference type="InterPro" id="IPR041661">
    <property type="entry name" value="ZN622/Rei1/Reh1_Znf-C2H2"/>
</dbReference>
<evidence type="ECO:0000313" key="4">
    <source>
        <dbReference type="Proteomes" id="UP001301769"/>
    </source>
</evidence>
<protein>
    <submittedName>
        <fullName evidence="3">C2H2 type zinc-finger-domain-containing protein</fullName>
    </submittedName>
</protein>
<dbReference type="GO" id="GO:0030687">
    <property type="term" value="C:preribosome, large subunit precursor"/>
    <property type="evidence" value="ECO:0007669"/>
    <property type="project" value="TreeGrafter"/>
</dbReference>
<reference evidence="3" key="1">
    <citation type="journal article" date="2023" name="Mol. Phylogenet. Evol.">
        <title>Genome-scale phylogeny and comparative genomics of the fungal order Sordariales.</title>
        <authorList>
            <person name="Hensen N."/>
            <person name="Bonometti L."/>
            <person name="Westerberg I."/>
            <person name="Brannstrom I.O."/>
            <person name="Guillou S."/>
            <person name="Cros-Aarteil S."/>
            <person name="Calhoun S."/>
            <person name="Haridas S."/>
            <person name="Kuo A."/>
            <person name="Mondo S."/>
            <person name="Pangilinan J."/>
            <person name="Riley R."/>
            <person name="LaButti K."/>
            <person name="Andreopoulos B."/>
            <person name="Lipzen A."/>
            <person name="Chen C."/>
            <person name="Yan M."/>
            <person name="Daum C."/>
            <person name="Ng V."/>
            <person name="Clum A."/>
            <person name="Steindorff A."/>
            <person name="Ohm R.A."/>
            <person name="Martin F."/>
            <person name="Silar P."/>
            <person name="Natvig D.O."/>
            <person name="Lalanne C."/>
            <person name="Gautier V."/>
            <person name="Ament-Velasquez S.L."/>
            <person name="Kruys A."/>
            <person name="Hutchinson M.I."/>
            <person name="Powell A.J."/>
            <person name="Barry K."/>
            <person name="Miller A.N."/>
            <person name="Grigoriev I.V."/>
            <person name="Debuchy R."/>
            <person name="Gladieux P."/>
            <person name="Hiltunen Thoren M."/>
            <person name="Johannesson H."/>
        </authorList>
    </citation>
    <scope>NUCLEOTIDE SEQUENCE</scope>
    <source>
        <strain evidence="3">PSN293</strain>
    </source>
</reference>
<organism evidence="3 4">
    <name type="scientific">Rhypophila decipiens</name>
    <dbReference type="NCBI Taxonomy" id="261697"/>
    <lineage>
        <taxon>Eukaryota</taxon>
        <taxon>Fungi</taxon>
        <taxon>Dikarya</taxon>
        <taxon>Ascomycota</taxon>
        <taxon>Pezizomycotina</taxon>
        <taxon>Sordariomycetes</taxon>
        <taxon>Sordariomycetidae</taxon>
        <taxon>Sordariales</taxon>
        <taxon>Naviculisporaceae</taxon>
        <taxon>Rhypophila</taxon>
    </lineage>
</organism>
<feature type="compositionally biased region" description="Acidic residues" evidence="1">
    <location>
        <begin position="27"/>
        <end position="52"/>
    </location>
</feature>
<keyword evidence="3" id="KW-0863">Zinc-finger</keyword>
<feature type="domain" description="ZN622/Rei1/Reh1 zinc finger C2H2-type" evidence="2">
    <location>
        <begin position="63"/>
        <end position="163"/>
    </location>
</feature>
<gene>
    <name evidence="3" type="ORF">QBC37DRAFT_448209</name>
</gene>
<evidence type="ECO:0000256" key="1">
    <source>
        <dbReference type="SAM" id="MobiDB-lite"/>
    </source>
</evidence>
<sequence length="191" mass="21912">MAEWEKRDSENGERCTRTPRRKYQPEFESDDSDLSEEEDDSEEDSEDEDDETYLPAPKFTPSKCLFCSHDSSSESSNSILEANLSHMAVSHGFKIPFQTQLKANISPQTILEYLHLTIHSYSECITCNTRRHHTVEAVQHHMKAKGHCTFTLTPETTSEFYNLPEAEIITGVEQTHTSHENFATTTRLLPR</sequence>
<feature type="region of interest" description="Disordered" evidence="1">
    <location>
        <begin position="1"/>
        <end position="56"/>
    </location>
</feature>
<evidence type="ECO:0000259" key="2">
    <source>
        <dbReference type="Pfam" id="PF12756"/>
    </source>
</evidence>
<name>A0AAN7BBM3_9PEZI</name>
<dbReference type="EMBL" id="MU858057">
    <property type="protein sequence ID" value="KAK4217794.1"/>
    <property type="molecule type" value="Genomic_DNA"/>
</dbReference>
<dbReference type="PANTHER" id="PTHR13182">
    <property type="entry name" value="ZINC FINGER PROTEIN 622"/>
    <property type="match status" value="1"/>
</dbReference>
<keyword evidence="3" id="KW-0862">Zinc</keyword>
<dbReference type="Proteomes" id="UP001301769">
    <property type="component" value="Unassembled WGS sequence"/>
</dbReference>
<dbReference type="AlphaFoldDB" id="A0AAN7BBM3"/>
<dbReference type="GO" id="GO:0008270">
    <property type="term" value="F:zinc ion binding"/>
    <property type="evidence" value="ECO:0007669"/>
    <property type="project" value="UniProtKB-KW"/>
</dbReference>
<proteinExistence type="predicted"/>
<dbReference type="InterPro" id="IPR040025">
    <property type="entry name" value="Znf622/Rei1/Reh1"/>
</dbReference>
<dbReference type="PANTHER" id="PTHR13182:SF8">
    <property type="entry name" value="CYTOPLASMIC 60S SUBUNIT BIOGENESIS FACTOR ZNF622"/>
    <property type="match status" value="1"/>
</dbReference>